<proteinExistence type="predicted"/>
<evidence type="ECO:0000313" key="2">
    <source>
        <dbReference type="Proteomes" id="UP000286482"/>
    </source>
</evidence>
<gene>
    <name evidence="1" type="ORF">DBZ36_07470</name>
</gene>
<dbReference type="OrthoDB" id="6401222at2"/>
<organism evidence="1 2">
    <name type="scientific">Alginatibacterium sediminis</name>
    <dbReference type="NCBI Taxonomy" id="2164068"/>
    <lineage>
        <taxon>Bacteria</taxon>
        <taxon>Pseudomonadati</taxon>
        <taxon>Pseudomonadota</taxon>
        <taxon>Gammaproteobacteria</taxon>
        <taxon>Alteromonadales</taxon>
        <taxon>Alteromonadaceae</taxon>
        <taxon>Alginatibacterium</taxon>
    </lineage>
</organism>
<reference evidence="1 2" key="1">
    <citation type="submission" date="2018-09" db="EMBL/GenBank/DDBJ databases">
        <authorList>
            <person name="Wang Z."/>
        </authorList>
    </citation>
    <scope>NUCLEOTIDE SEQUENCE [LARGE SCALE GENOMIC DNA]</scope>
    <source>
        <strain evidence="1 2">ALS 81</strain>
    </source>
</reference>
<dbReference type="EMBL" id="RAQO01000004">
    <property type="protein sequence ID" value="RKF20272.1"/>
    <property type="molecule type" value="Genomic_DNA"/>
</dbReference>
<name>A0A420EHS6_9ALTE</name>
<comment type="caution">
    <text evidence="1">The sequence shown here is derived from an EMBL/GenBank/DDBJ whole genome shotgun (WGS) entry which is preliminary data.</text>
</comment>
<dbReference type="Proteomes" id="UP000286482">
    <property type="component" value="Unassembled WGS sequence"/>
</dbReference>
<sequence>MDDIYCAYFDEEIDQDVPSQPTLDEALNLLHSFNWSKANSESAMKALMFQFGSTDNVLLSISKPQTELWICSMTVVKRRAFCGPFFRRKHYSVLIDITSAEVEEIVRLIYTTNLQTITEFVNQAELEMAI</sequence>
<protein>
    <submittedName>
        <fullName evidence="1">Uncharacterized protein</fullName>
    </submittedName>
</protein>
<evidence type="ECO:0000313" key="1">
    <source>
        <dbReference type="EMBL" id="RKF20272.1"/>
    </source>
</evidence>
<keyword evidence="2" id="KW-1185">Reference proteome</keyword>
<accession>A0A420EHS6</accession>
<dbReference type="AlphaFoldDB" id="A0A420EHS6"/>
<dbReference type="RefSeq" id="WP_120354276.1">
    <property type="nucleotide sequence ID" value="NZ_RAQO01000004.1"/>
</dbReference>